<dbReference type="InterPro" id="IPR040256">
    <property type="entry name" value="At4g02000-like"/>
</dbReference>
<evidence type="ECO:0000256" key="1">
    <source>
        <dbReference type="SAM" id="MobiDB-lite"/>
    </source>
</evidence>
<evidence type="ECO:0000313" key="5">
    <source>
        <dbReference type="Proteomes" id="UP001162972"/>
    </source>
</evidence>
<evidence type="ECO:0008006" key="6">
    <source>
        <dbReference type="Google" id="ProtNLM"/>
    </source>
</evidence>
<gene>
    <name evidence="4" type="ORF">OIU84_015485</name>
</gene>
<protein>
    <recommendedName>
        <fullName evidence="6">DUF4283 domain-containing protein</fullName>
    </recommendedName>
</protein>
<feature type="region of interest" description="Disordered" evidence="1">
    <location>
        <begin position="246"/>
        <end position="335"/>
    </location>
</feature>
<evidence type="ECO:0000259" key="3">
    <source>
        <dbReference type="Pfam" id="PF14111"/>
    </source>
</evidence>
<accession>A0AAD6NN60</accession>
<dbReference type="Gene3D" id="3.60.10.10">
    <property type="entry name" value="Endonuclease/exonuclease/phosphatase"/>
    <property type="match status" value="1"/>
</dbReference>
<proteinExistence type="predicted"/>
<dbReference type="Proteomes" id="UP001162972">
    <property type="component" value="Chromosome 14"/>
</dbReference>
<evidence type="ECO:0000259" key="2">
    <source>
        <dbReference type="Pfam" id="PF03372"/>
    </source>
</evidence>
<dbReference type="AlphaFoldDB" id="A0AAD6NN60"/>
<evidence type="ECO:0000313" key="4">
    <source>
        <dbReference type="EMBL" id="KAJ6399834.1"/>
    </source>
</evidence>
<comment type="caution">
    <text evidence="4">The sequence shown here is derived from an EMBL/GenBank/DDBJ whole genome shotgun (WGS) entry which is preliminary data.</text>
</comment>
<organism evidence="4 5">
    <name type="scientific">Salix udensis</name>
    <dbReference type="NCBI Taxonomy" id="889485"/>
    <lineage>
        <taxon>Eukaryota</taxon>
        <taxon>Viridiplantae</taxon>
        <taxon>Streptophyta</taxon>
        <taxon>Embryophyta</taxon>
        <taxon>Tracheophyta</taxon>
        <taxon>Spermatophyta</taxon>
        <taxon>Magnoliopsida</taxon>
        <taxon>eudicotyledons</taxon>
        <taxon>Gunneridae</taxon>
        <taxon>Pentapetalae</taxon>
        <taxon>rosids</taxon>
        <taxon>fabids</taxon>
        <taxon>Malpighiales</taxon>
        <taxon>Salicaceae</taxon>
        <taxon>Saliceae</taxon>
        <taxon>Salix</taxon>
    </lineage>
</organism>
<dbReference type="InterPro" id="IPR036691">
    <property type="entry name" value="Endo/exonu/phosph_ase_sf"/>
</dbReference>
<dbReference type="SUPFAM" id="SSF56219">
    <property type="entry name" value="DNase I-like"/>
    <property type="match status" value="1"/>
</dbReference>
<name>A0AAD6NN60_9ROSI</name>
<dbReference type="PANTHER" id="PTHR31286:SF99">
    <property type="entry name" value="DUF4283 DOMAIN-CONTAINING PROTEIN"/>
    <property type="match status" value="1"/>
</dbReference>
<keyword evidence="5" id="KW-1185">Reference proteome</keyword>
<feature type="region of interest" description="Disordered" evidence="1">
    <location>
        <begin position="365"/>
        <end position="391"/>
    </location>
</feature>
<dbReference type="GO" id="GO:0003824">
    <property type="term" value="F:catalytic activity"/>
    <property type="evidence" value="ECO:0007669"/>
    <property type="project" value="InterPro"/>
</dbReference>
<dbReference type="Pfam" id="PF03372">
    <property type="entry name" value="Exo_endo_phos"/>
    <property type="match status" value="1"/>
</dbReference>
<dbReference type="InterPro" id="IPR025558">
    <property type="entry name" value="DUF4283"/>
</dbReference>
<dbReference type="InterPro" id="IPR005135">
    <property type="entry name" value="Endo/exonuclease/phosphatase"/>
</dbReference>
<feature type="compositionally biased region" description="Polar residues" evidence="1">
    <location>
        <begin position="262"/>
        <end position="303"/>
    </location>
</feature>
<feature type="region of interest" description="Disordered" evidence="1">
    <location>
        <begin position="215"/>
        <end position="234"/>
    </location>
</feature>
<sequence length="693" mass="77907">MTPSTQPHAPNTHTAPTISTWAEKVRISDATTRFTLDPISRKPAGSQMRISEEMLTANVGLWNRSMVGFIPGFKMSHRMVNTIASRVWKSCGLQQVSTMANGFMVFRFSTEDEVHAVIEKGPWLFGGKAILLQQWHPSFRFDKNKISKLPVWIDASLPKISSFDIISPLSSDPITVEMEYEWMPPHCTSCKIYGHSCKKPRQPIVPETNMVTGAKPITNPQPPLPSTTKSSIPNEDGFITVTAKGKAKVTNQNPSTNPPPKQNLSMNQNQPTKGPSQITTLTHKDPSTSQTIIKVNNPTNPSPITCKEVPQDKEQLKHHPNPHRVPTEDHTSIGHMDETCPLSKMDSLGSQSFSKVNSEDALSIMGTTDDDYDQTPSPSTKKKKKGGSWNTWGLNNPNKLRSVKSWINKFQLHIVGLLETKIAAHNLPQVESKLNLNGWNFISNISDGDPCRILIAWDPFLFNLTCIHSNPQWITCEAASVTTGEIFLITYVYGCNTPAGREPLWNYLSTNCHQFSIKPWVIMGDFNAIMHPSQRSGGDTQWHNHHEEFRRASHQAELISLPYQGMNFTWNNDREDFIPKVQEAWQVHVEGNPMRKLLGKLRNVKNALKIFHKNNTSRISERVATANTAWNLAQINLDKDPTTVDLQDREHRAARLFASLSRDEEAILKQKSRVQRQSNLQSSNHGIDGCLSF</sequence>
<feature type="compositionally biased region" description="Basic and acidic residues" evidence="1">
    <location>
        <begin position="325"/>
        <end position="335"/>
    </location>
</feature>
<dbReference type="EMBL" id="JAPFFJ010000019">
    <property type="protein sequence ID" value="KAJ6399834.1"/>
    <property type="molecule type" value="Genomic_DNA"/>
</dbReference>
<reference evidence="4 5" key="1">
    <citation type="journal article" date="2023" name="Int. J. Mol. Sci.">
        <title>De Novo Assembly and Annotation of 11 Diverse Shrub Willow (Salix) Genomes Reveals Novel Gene Organization in Sex-Linked Regions.</title>
        <authorList>
            <person name="Hyden B."/>
            <person name="Feng K."/>
            <person name="Yates T.B."/>
            <person name="Jawdy S."/>
            <person name="Cereghino C."/>
            <person name="Smart L.B."/>
            <person name="Muchero W."/>
        </authorList>
    </citation>
    <scope>NUCLEOTIDE SEQUENCE [LARGE SCALE GENOMIC DNA]</scope>
    <source>
        <tissue evidence="4">Shoot tip</tissue>
    </source>
</reference>
<dbReference type="Pfam" id="PF14111">
    <property type="entry name" value="DUF4283"/>
    <property type="match status" value="1"/>
</dbReference>
<feature type="domain" description="DUF4283" evidence="3">
    <location>
        <begin position="60"/>
        <end position="142"/>
    </location>
</feature>
<dbReference type="PANTHER" id="PTHR31286">
    <property type="entry name" value="GLYCINE-RICH CELL WALL STRUCTURAL PROTEIN 1.8-LIKE"/>
    <property type="match status" value="1"/>
</dbReference>
<feature type="domain" description="Endonuclease/exonuclease/phosphatase" evidence="2">
    <location>
        <begin position="387"/>
        <end position="542"/>
    </location>
</feature>